<dbReference type="InterPro" id="IPR004108">
    <property type="entry name" value="Fe_hydrogenase_lsu_C"/>
</dbReference>
<dbReference type="AlphaFoldDB" id="A0A4S4KQ96"/>
<evidence type="ECO:0000256" key="6">
    <source>
        <dbReference type="ARBA" id="ARBA00023004"/>
    </source>
</evidence>
<dbReference type="Gene3D" id="3.40.950.10">
    <property type="entry name" value="Fe-only Hydrogenase (Larger Subunit), Chain L, domain 3"/>
    <property type="match status" value="1"/>
</dbReference>
<dbReference type="Gene3D" id="3.40.50.1780">
    <property type="match status" value="1"/>
</dbReference>
<evidence type="ECO:0000256" key="7">
    <source>
        <dbReference type="ARBA" id="ARBA00023014"/>
    </source>
</evidence>
<dbReference type="Proteomes" id="UP000309038">
    <property type="component" value="Unassembled WGS sequence"/>
</dbReference>
<protein>
    <recommendedName>
        <fullName evidence="2">Cytosolic Fe-S cluster assembly factor NAR1</fullName>
    </recommendedName>
    <alternativeName>
        <fullName evidence="3">Cytosolic Fe-S cluster assembly factor nar1</fullName>
    </alternativeName>
    <alternativeName>
        <fullName evidence="9">Nuclear architecture-related protein 1</fullName>
    </alternativeName>
</protein>
<evidence type="ECO:0000256" key="8">
    <source>
        <dbReference type="ARBA" id="ARBA00025099"/>
    </source>
</evidence>
<keyword evidence="5" id="KW-0479">Metal-binding</keyword>
<comment type="similarity">
    <text evidence="1">Belongs to the NARF family.</text>
</comment>
<dbReference type="InterPro" id="IPR050340">
    <property type="entry name" value="Cytosolic_Fe-S_CAF"/>
</dbReference>
<dbReference type="InterPro" id="IPR009016">
    <property type="entry name" value="Fe_hydrogenase"/>
</dbReference>
<keyword evidence="12" id="KW-1185">Reference proteome</keyword>
<evidence type="ECO:0000256" key="2">
    <source>
        <dbReference type="ARBA" id="ARBA00015854"/>
    </source>
</evidence>
<evidence type="ECO:0000256" key="5">
    <source>
        <dbReference type="ARBA" id="ARBA00022723"/>
    </source>
</evidence>
<feature type="domain" description="Iron hydrogenase large subunit C-terminal" evidence="10">
    <location>
        <begin position="90"/>
        <end position="426"/>
    </location>
</feature>
<dbReference type="Gene3D" id="3.30.70.20">
    <property type="match status" value="1"/>
</dbReference>
<dbReference type="PANTHER" id="PTHR11615">
    <property type="entry name" value="NITRATE, FORMATE, IRON DEHYDROGENASE"/>
    <property type="match status" value="1"/>
</dbReference>
<name>A0A4S4KQ96_9APHY</name>
<keyword evidence="4" id="KW-0004">4Fe-4S</keyword>
<reference evidence="11 12" key="1">
    <citation type="submission" date="2019-02" db="EMBL/GenBank/DDBJ databases">
        <title>Genome sequencing of the rare red list fungi Phlebia centrifuga.</title>
        <authorList>
            <person name="Buettner E."/>
            <person name="Kellner H."/>
        </authorList>
    </citation>
    <scope>NUCLEOTIDE SEQUENCE [LARGE SCALE GENOMIC DNA]</scope>
    <source>
        <strain evidence="11 12">DSM 108282</strain>
    </source>
</reference>
<evidence type="ECO:0000259" key="10">
    <source>
        <dbReference type="Pfam" id="PF02906"/>
    </source>
</evidence>
<sequence length="567" mass="62773">MLVAHPDVQTEIRVDFSGSYYEVASNDLKSGAAPQKKLQTAEISLNDCLACSGCITSAESVLISMQSHTEVLNFLENNPEDICVSHKVPVLSIAPQCLASLAASISSSSTAAPVTLRQVLRRVEAFCKTVLGFTQVYDTTFARHIALLEHAKEYRERKAGVGQLPMLASACPGWVCYAEKTHAEMLPFISRTKSPQQVMGTLVKEWFGARWGKSPSQIYHVSVMPCYDKKLEASRQDFFNDVYSTRDVDCVITTGELDLMMRDKGWDLSKPVEGEDLEKDIGDTCHQNGDDIFLNDALPELVNHPGTSSGSYLHSLIANMVQNSPRPVDIDVKAMRSADYEEYTLTERESRTVVFRGAKCYGFRNLQNLVRKVGRDAGLQVGRGAAGKLAGLRGRGLKTRKGEVSAPEIYDYVEVMACPGGCINGGGQLRPPTITQNGGVDHEGFERDWQASGVQLDEEDIGRIQGQGAKWGDKEWTKKVELAYWQAGQPHDSEDVQLPKVNGIKNKTTAVDHASVQILRDLCKPKDLAAQSWLDSVDEEAETRRRKYFRTQYRAVESEVIGLAVKW</sequence>
<dbReference type="EMBL" id="SGPJ01000040">
    <property type="protein sequence ID" value="THH00779.1"/>
    <property type="molecule type" value="Genomic_DNA"/>
</dbReference>
<keyword evidence="7" id="KW-0411">Iron-sulfur</keyword>
<evidence type="ECO:0000256" key="3">
    <source>
        <dbReference type="ARBA" id="ARBA00017073"/>
    </source>
</evidence>
<dbReference type="FunFam" id="3.30.70.20:FF:000042">
    <property type="entry name" value="Cytosolic Fe-S cluster assembly factor NAR1"/>
    <property type="match status" value="1"/>
</dbReference>
<evidence type="ECO:0000256" key="9">
    <source>
        <dbReference type="ARBA" id="ARBA00031269"/>
    </source>
</evidence>
<comment type="caution">
    <text evidence="11">The sequence shown here is derived from an EMBL/GenBank/DDBJ whole genome shotgun (WGS) entry which is preliminary data.</text>
</comment>
<gene>
    <name evidence="11" type="ORF">EW026_g1805</name>
</gene>
<dbReference type="GO" id="GO:0046872">
    <property type="term" value="F:metal ion binding"/>
    <property type="evidence" value="ECO:0007669"/>
    <property type="project" value="UniProtKB-KW"/>
</dbReference>
<dbReference type="GO" id="GO:0051539">
    <property type="term" value="F:4 iron, 4 sulfur cluster binding"/>
    <property type="evidence" value="ECO:0007669"/>
    <property type="project" value="UniProtKB-KW"/>
</dbReference>
<evidence type="ECO:0000256" key="1">
    <source>
        <dbReference type="ARBA" id="ARBA00006596"/>
    </source>
</evidence>
<keyword evidence="6" id="KW-0408">Iron</keyword>
<accession>A0A4S4KQ96</accession>
<dbReference type="Pfam" id="PF02906">
    <property type="entry name" value="Fe_hyd_lg_C"/>
    <property type="match status" value="1"/>
</dbReference>
<evidence type="ECO:0000313" key="11">
    <source>
        <dbReference type="EMBL" id="THH00779.1"/>
    </source>
</evidence>
<evidence type="ECO:0000313" key="12">
    <source>
        <dbReference type="Proteomes" id="UP000309038"/>
    </source>
</evidence>
<proteinExistence type="inferred from homology"/>
<dbReference type="SUPFAM" id="SSF53920">
    <property type="entry name" value="Fe-only hydrogenase"/>
    <property type="match status" value="1"/>
</dbReference>
<comment type="function">
    <text evidence="8">Component of the cytosolic Fe/S protein assembly machinery. Required for maturation of extramitochondrial Fe/S proteins. May play a role in the transfer of pre-assembled Fe/S clusters to target apoproteins.</text>
</comment>
<evidence type="ECO:0000256" key="4">
    <source>
        <dbReference type="ARBA" id="ARBA00022485"/>
    </source>
</evidence>
<organism evidence="11 12">
    <name type="scientific">Hermanssonia centrifuga</name>
    <dbReference type="NCBI Taxonomy" id="98765"/>
    <lineage>
        <taxon>Eukaryota</taxon>
        <taxon>Fungi</taxon>
        <taxon>Dikarya</taxon>
        <taxon>Basidiomycota</taxon>
        <taxon>Agaricomycotina</taxon>
        <taxon>Agaricomycetes</taxon>
        <taxon>Polyporales</taxon>
        <taxon>Meruliaceae</taxon>
        <taxon>Hermanssonia</taxon>
    </lineage>
</organism>